<dbReference type="OMA" id="MTALCEF"/>
<feature type="region of interest" description="Disordered" evidence="1">
    <location>
        <begin position="1"/>
        <end position="21"/>
    </location>
</feature>
<dbReference type="RefSeq" id="XP_009056845.1">
    <property type="nucleotide sequence ID" value="XM_009058597.1"/>
</dbReference>
<sequence>MGKNVRKRRRQSGKEYTDSNGNLQRKRSLKYDTNHTCRFKCCEHFSYDGCLQIYTEFWTLNDSQKKIFYSQTTSKERKARTRLPNTEFTSRKQFTYKYHLKKSDENIRVCKQFYLDTLDISQTRIQTFHEKDERGNIRYSDKRGAHSCKNIINTEPQKEIIRNHIKSFPTIPSHYCRANSKRQYLEPGLTVQKMYNLYVDNCNRDEIKPLKLYVYRDIFNLEFNIGFHVPKKDKCDTCEKYIILTSQPNVNEINAQTLRDYLNLKQETKIERDTDRNRKDNSVVVCFDMQNVMTCPRASVSNFFYKRKLSVFNLTAHCSYNKVAYNAIWTDNMMGLIIEHKFGTPGHSSIQEVDNVHSHIEKALGVAEIYSPISLVRVLLKVRPKHMKVIQMKKSQFFDFQKVSQRFKFNIQFCKLNYLRIDSSRHMQCDYQFCFSEELKTHTT</sequence>
<dbReference type="Proteomes" id="UP000030746">
    <property type="component" value="Unassembled WGS sequence"/>
</dbReference>
<dbReference type="CTD" id="20243340"/>
<organism evidence="2 3">
    <name type="scientific">Lottia gigantea</name>
    <name type="common">Giant owl limpet</name>
    <dbReference type="NCBI Taxonomy" id="225164"/>
    <lineage>
        <taxon>Eukaryota</taxon>
        <taxon>Metazoa</taxon>
        <taxon>Spiralia</taxon>
        <taxon>Lophotrochozoa</taxon>
        <taxon>Mollusca</taxon>
        <taxon>Gastropoda</taxon>
        <taxon>Patellogastropoda</taxon>
        <taxon>Lottioidea</taxon>
        <taxon>Lottiidae</taxon>
        <taxon>Lottia</taxon>
    </lineage>
</organism>
<accession>V4ABL2</accession>
<evidence type="ECO:0000313" key="2">
    <source>
        <dbReference type="EMBL" id="ESO92470.1"/>
    </source>
</evidence>
<proteinExistence type="predicted"/>
<dbReference type="EMBL" id="KB202087">
    <property type="protein sequence ID" value="ESO92470.1"/>
    <property type="molecule type" value="Genomic_DNA"/>
</dbReference>
<dbReference type="OrthoDB" id="6108636at2759"/>
<reference evidence="2 3" key="1">
    <citation type="journal article" date="2013" name="Nature">
        <title>Insights into bilaterian evolution from three spiralian genomes.</title>
        <authorList>
            <person name="Simakov O."/>
            <person name="Marletaz F."/>
            <person name="Cho S.J."/>
            <person name="Edsinger-Gonzales E."/>
            <person name="Havlak P."/>
            <person name="Hellsten U."/>
            <person name="Kuo D.H."/>
            <person name="Larsson T."/>
            <person name="Lv J."/>
            <person name="Arendt D."/>
            <person name="Savage R."/>
            <person name="Osoegawa K."/>
            <person name="de Jong P."/>
            <person name="Grimwood J."/>
            <person name="Chapman J.A."/>
            <person name="Shapiro H."/>
            <person name="Aerts A."/>
            <person name="Otillar R.P."/>
            <person name="Terry A.Y."/>
            <person name="Boore J.L."/>
            <person name="Grigoriev I.V."/>
            <person name="Lindberg D.R."/>
            <person name="Seaver E.C."/>
            <person name="Weisblat D.A."/>
            <person name="Putnam N.H."/>
            <person name="Rokhsar D.S."/>
        </authorList>
    </citation>
    <scope>NUCLEOTIDE SEQUENCE [LARGE SCALE GENOMIC DNA]</scope>
</reference>
<dbReference type="AlphaFoldDB" id="V4ABL2"/>
<protein>
    <submittedName>
        <fullName evidence="2">Uncharacterized protein</fullName>
    </submittedName>
</protein>
<dbReference type="HOGENOM" id="CLU_011458_1_0_1"/>
<dbReference type="PANTHER" id="PTHR10773:SF19">
    <property type="match status" value="1"/>
</dbReference>
<evidence type="ECO:0000313" key="3">
    <source>
        <dbReference type="Proteomes" id="UP000030746"/>
    </source>
</evidence>
<dbReference type="PANTHER" id="PTHR10773">
    <property type="entry name" value="DNA-DIRECTED RNA POLYMERASES I, II, AND III SUBUNIT RPABC2"/>
    <property type="match status" value="1"/>
</dbReference>
<keyword evidence="3" id="KW-1185">Reference proteome</keyword>
<feature type="compositionally biased region" description="Basic residues" evidence="1">
    <location>
        <begin position="1"/>
        <end position="11"/>
    </location>
</feature>
<dbReference type="KEGG" id="lgi:LOTGIDRAFT_175701"/>
<gene>
    <name evidence="2" type="ORF">LOTGIDRAFT_175701</name>
</gene>
<dbReference type="GeneID" id="20243340"/>
<evidence type="ECO:0000256" key="1">
    <source>
        <dbReference type="SAM" id="MobiDB-lite"/>
    </source>
</evidence>
<name>V4ABL2_LOTGI</name>